<organism evidence="1 2">
    <name type="scientific">Trichonephila inaurata madagascariensis</name>
    <dbReference type="NCBI Taxonomy" id="2747483"/>
    <lineage>
        <taxon>Eukaryota</taxon>
        <taxon>Metazoa</taxon>
        <taxon>Ecdysozoa</taxon>
        <taxon>Arthropoda</taxon>
        <taxon>Chelicerata</taxon>
        <taxon>Arachnida</taxon>
        <taxon>Araneae</taxon>
        <taxon>Araneomorphae</taxon>
        <taxon>Entelegynae</taxon>
        <taxon>Araneoidea</taxon>
        <taxon>Nephilidae</taxon>
        <taxon>Trichonephila</taxon>
        <taxon>Trichonephila inaurata</taxon>
    </lineage>
</organism>
<protein>
    <submittedName>
        <fullName evidence="1">Uncharacterized protein</fullName>
    </submittedName>
</protein>
<dbReference type="AlphaFoldDB" id="A0A8X7BTL1"/>
<evidence type="ECO:0000313" key="1">
    <source>
        <dbReference type="EMBL" id="GFY42152.1"/>
    </source>
</evidence>
<dbReference type="EMBL" id="BMAV01002909">
    <property type="protein sequence ID" value="GFY42152.1"/>
    <property type="molecule type" value="Genomic_DNA"/>
</dbReference>
<dbReference type="Proteomes" id="UP000886998">
    <property type="component" value="Unassembled WGS sequence"/>
</dbReference>
<proteinExistence type="predicted"/>
<gene>
    <name evidence="1" type="ORF">TNIN_94951</name>
</gene>
<name>A0A8X7BTL1_9ARAC</name>
<keyword evidence="2" id="KW-1185">Reference proteome</keyword>
<evidence type="ECO:0000313" key="2">
    <source>
        <dbReference type="Proteomes" id="UP000886998"/>
    </source>
</evidence>
<comment type="caution">
    <text evidence="1">The sequence shown here is derived from an EMBL/GenBank/DDBJ whole genome shotgun (WGS) entry which is preliminary data.</text>
</comment>
<accession>A0A8X7BTL1</accession>
<sequence>MPHRYQQRIEDINSKAEFIPCSNHLQTPSLGTCGFSGGKFGDFLQYGECCFSFLRRRTKGKFLNQQEKVRRLIGTHVGALETDVKKNYIG</sequence>
<reference evidence="1" key="1">
    <citation type="submission" date="2020-08" db="EMBL/GenBank/DDBJ databases">
        <title>Multicomponent nature underlies the extraordinary mechanical properties of spider dragline silk.</title>
        <authorList>
            <person name="Kono N."/>
            <person name="Nakamura H."/>
            <person name="Mori M."/>
            <person name="Yoshida Y."/>
            <person name="Ohtoshi R."/>
            <person name="Malay A.D."/>
            <person name="Moran D.A.P."/>
            <person name="Tomita M."/>
            <person name="Numata K."/>
            <person name="Arakawa K."/>
        </authorList>
    </citation>
    <scope>NUCLEOTIDE SEQUENCE</scope>
</reference>